<evidence type="ECO:0000313" key="3">
    <source>
        <dbReference type="EMBL" id="UJO11489.1"/>
    </source>
</evidence>
<evidence type="ECO:0000256" key="1">
    <source>
        <dbReference type="SAM" id="Coils"/>
    </source>
</evidence>
<feature type="compositionally biased region" description="Basic residues" evidence="2">
    <location>
        <begin position="499"/>
        <end position="510"/>
    </location>
</feature>
<feature type="compositionally biased region" description="Basic and acidic residues" evidence="2">
    <location>
        <begin position="386"/>
        <end position="397"/>
    </location>
</feature>
<feature type="compositionally biased region" description="Polar residues" evidence="2">
    <location>
        <begin position="584"/>
        <end position="593"/>
    </location>
</feature>
<feature type="region of interest" description="Disordered" evidence="2">
    <location>
        <begin position="154"/>
        <end position="174"/>
    </location>
</feature>
<accession>A0A9Q8P366</accession>
<organism evidence="3 4">
    <name type="scientific">Passalora fulva</name>
    <name type="common">Tomato leaf mold</name>
    <name type="synonym">Cladosporium fulvum</name>
    <dbReference type="NCBI Taxonomy" id="5499"/>
    <lineage>
        <taxon>Eukaryota</taxon>
        <taxon>Fungi</taxon>
        <taxon>Dikarya</taxon>
        <taxon>Ascomycota</taxon>
        <taxon>Pezizomycotina</taxon>
        <taxon>Dothideomycetes</taxon>
        <taxon>Dothideomycetidae</taxon>
        <taxon>Mycosphaerellales</taxon>
        <taxon>Mycosphaerellaceae</taxon>
        <taxon>Fulvia</taxon>
    </lineage>
</organism>
<dbReference type="AlphaFoldDB" id="A0A9Q8P366"/>
<feature type="region of interest" description="Disordered" evidence="2">
    <location>
        <begin position="288"/>
        <end position="339"/>
    </location>
</feature>
<evidence type="ECO:0000256" key="2">
    <source>
        <dbReference type="SAM" id="MobiDB-lite"/>
    </source>
</evidence>
<reference evidence="3" key="2">
    <citation type="journal article" date="2022" name="Microb. Genom.">
        <title>A chromosome-scale genome assembly of the tomato pathogen Cladosporium fulvum reveals a compartmentalized genome architecture and the presence of a dispensable chromosome.</title>
        <authorList>
            <person name="Zaccaron A.Z."/>
            <person name="Chen L.H."/>
            <person name="Samaras A."/>
            <person name="Stergiopoulos I."/>
        </authorList>
    </citation>
    <scope>NUCLEOTIDE SEQUENCE</scope>
    <source>
        <strain evidence="3">Race5_Kim</strain>
    </source>
</reference>
<dbReference type="OrthoDB" id="3832538at2759"/>
<dbReference type="RefSeq" id="XP_047755855.1">
    <property type="nucleotide sequence ID" value="XM_047900643.1"/>
</dbReference>
<keyword evidence="1" id="KW-0175">Coiled coil</keyword>
<sequence length="877" mass="95706">MQASGLQRPRRAKVLSFANHTPRSWEISPIDPSQSPGPSDMFGASTGSDLHYLDNMGQAPSAAEREEVRKASSAIFREDSIVRQVEVNREYELPPLSREDSWSMHCAYTDQAPYSNANAKTYHGDSKMMTSTSMLHLPKGNASKELVDFLRRTGPPEPHRRPSKIEHPRRTVSAPKSALKMLKLGGKRQVQTAHDRLNNVTLRDEGGLLAEADEPSTPKPLPPNVEQKVSSTGKKYLAVRQPDPADVQMTEPSILDPNILESRVSVVFHDEGASSEASLHNWLTTLTKQQSHHQASSSDPRGPAASFDDVATPLARRCPTPIRPPASNPPSPIPESSNSIAGSYRTEIVDHAVGKGSLDTTRALSSHPLRSHRPTTPKISLPNEEFSVKHPSPEKEVEIKHPAPRRFGSHSVLMQRASSLASMYPARSLSDSPGPPPPKSPLRLRHDPRRIETIVSDHDGHERRVTPKIAPSIKSASDFDFDTKPIRATVTTECSGPIKRPKSRGKNGSPRRKERDERVRARKLRDRPSVSRAIDAVVNAPATATRSKLKKMRPQIQIPNFHTPPLRAPSAASRASGSSASSWRKITQSTLTPVSPVPSEASDDDDRMTYTPISPTASSPAKVRDVPSGMETSPVMLVAEEVPVPKTKITPKPSKLVLKEGRPYAPRPRSASYSRPNAKRRSRTSANNSAEKSNHSSPRSKSPRRHQPDDGAPPLPSPPPNRALPPTPPASGSERTSKANSKAKMIDGRKELSVVPSYDVSPISSTSSKKDRYPGVATQKKPMASSSKAISRAQSRMDARLEALEKQNALLQAALMAVLKTNGELNRGHPALNVVEPEVPSMMAWEARVARRSDAISHAPSSSNGSALDMYMRARAS</sequence>
<protein>
    <submittedName>
        <fullName evidence="3">Uncharacterized protein</fullName>
    </submittedName>
</protein>
<feature type="compositionally biased region" description="Polar residues" evidence="2">
    <location>
        <begin position="288"/>
        <end position="299"/>
    </location>
</feature>
<proteinExistence type="predicted"/>
<evidence type="ECO:0000313" key="4">
    <source>
        <dbReference type="Proteomes" id="UP000756132"/>
    </source>
</evidence>
<feature type="region of interest" description="Disordered" evidence="2">
    <location>
        <begin position="1"/>
        <end position="61"/>
    </location>
</feature>
<keyword evidence="4" id="KW-1185">Reference proteome</keyword>
<dbReference type="GeneID" id="71981373"/>
<name>A0A9Q8P366_PASFU</name>
<feature type="compositionally biased region" description="Low complexity" evidence="2">
    <location>
        <begin position="568"/>
        <end position="582"/>
    </location>
</feature>
<feature type="region of interest" description="Disordered" evidence="2">
    <location>
        <begin position="559"/>
        <end position="793"/>
    </location>
</feature>
<feature type="compositionally biased region" description="Pro residues" evidence="2">
    <location>
        <begin position="321"/>
        <end position="333"/>
    </location>
</feature>
<feature type="region of interest" description="Disordered" evidence="2">
    <location>
        <begin position="488"/>
        <end position="528"/>
    </location>
</feature>
<feature type="coiled-coil region" evidence="1">
    <location>
        <begin position="794"/>
        <end position="821"/>
    </location>
</feature>
<dbReference type="KEGG" id="ffu:CLAFUR5_01495"/>
<feature type="compositionally biased region" description="Polar residues" evidence="2">
    <location>
        <begin position="784"/>
        <end position="793"/>
    </location>
</feature>
<feature type="region of interest" description="Disordered" evidence="2">
    <location>
        <begin position="360"/>
        <end position="397"/>
    </location>
</feature>
<gene>
    <name evidence="3" type="ORF">CLAFUR5_01495</name>
</gene>
<feature type="compositionally biased region" description="Basic and acidic residues" evidence="2">
    <location>
        <begin position="157"/>
        <end position="169"/>
    </location>
</feature>
<feature type="compositionally biased region" description="Pro residues" evidence="2">
    <location>
        <begin position="711"/>
        <end position="729"/>
    </location>
</feature>
<reference evidence="3" key="1">
    <citation type="submission" date="2021-12" db="EMBL/GenBank/DDBJ databases">
        <authorList>
            <person name="Zaccaron A."/>
            <person name="Stergiopoulos I."/>
        </authorList>
    </citation>
    <scope>NUCLEOTIDE SEQUENCE</scope>
    <source>
        <strain evidence="3">Race5_Kim</strain>
    </source>
</reference>
<feature type="compositionally biased region" description="Low complexity" evidence="2">
    <location>
        <begin position="642"/>
        <end position="655"/>
    </location>
</feature>
<dbReference type="EMBL" id="CP090163">
    <property type="protein sequence ID" value="UJO11489.1"/>
    <property type="molecule type" value="Genomic_DNA"/>
</dbReference>
<dbReference type="Proteomes" id="UP000756132">
    <property type="component" value="Chromosome 1"/>
</dbReference>
<feature type="region of interest" description="Disordered" evidence="2">
    <location>
        <begin position="423"/>
        <end position="445"/>
    </location>
</feature>